<dbReference type="InterPro" id="IPR004685">
    <property type="entry name" value="Brnchd-chn_aa_trnsp_Livcs"/>
</dbReference>
<evidence type="ECO:0000256" key="1">
    <source>
        <dbReference type="ARBA" id="ARBA00004651"/>
    </source>
</evidence>
<protein>
    <recommendedName>
        <fullName evidence="9">Branched-chain amino acid transport system carrier protein</fullName>
    </recommendedName>
</protein>
<evidence type="ECO:0000256" key="5">
    <source>
        <dbReference type="ARBA" id="ARBA00022692"/>
    </source>
</evidence>
<evidence type="ECO:0000256" key="8">
    <source>
        <dbReference type="ARBA" id="ARBA00023136"/>
    </source>
</evidence>
<feature type="transmembrane region" description="Helical" evidence="9">
    <location>
        <begin position="95"/>
        <end position="116"/>
    </location>
</feature>
<dbReference type="PANTHER" id="PTHR30588">
    <property type="entry name" value="BRANCHED-CHAIN AMINO ACID TRANSPORT SYSTEM 2 CARRIER PROTEIN"/>
    <property type="match status" value="1"/>
</dbReference>
<keyword evidence="7 9" id="KW-1133">Transmembrane helix</keyword>
<evidence type="ECO:0000256" key="2">
    <source>
        <dbReference type="ARBA" id="ARBA00008540"/>
    </source>
</evidence>
<proteinExistence type="inferred from homology"/>
<evidence type="ECO:0000313" key="11">
    <source>
        <dbReference type="Proteomes" id="UP000003016"/>
    </source>
</evidence>
<dbReference type="EMBL" id="AJSW01000003">
    <property type="protein sequence ID" value="EIJ73560.1"/>
    <property type="molecule type" value="Genomic_DNA"/>
</dbReference>
<name>A0ABN0F300_HAEPH</name>
<feature type="transmembrane region" description="Helical" evidence="9">
    <location>
        <begin position="343"/>
        <end position="363"/>
    </location>
</feature>
<feature type="transmembrane region" description="Helical" evidence="9">
    <location>
        <begin position="169"/>
        <end position="189"/>
    </location>
</feature>
<gene>
    <name evidence="10" type="primary">brnQ</name>
    <name evidence="10" type="ORF">HMPREF1050_1685</name>
</gene>
<comment type="subcellular location">
    <subcellularLocation>
        <location evidence="9">Cell inner membrane</location>
        <topology evidence="9">Multi-pass membrane protein</topology>
    </subcellularLocation>
    <subcellularLocation>
        <location evidence="1">Cell membrane</location>
        <topology evidence="1">Multi-pass membrane protein</topology>
    </subcellularLocation>
</comment>
<feature type="transmembrane region" description="Helical" evidence="9">
    <location>
        <begin position="58"/>
        <end position="83"/>
    </location>
</feature>
<feature type="transmembrane region" description="Helical" evidence="9">
    <location>
        <begin position="369"/>
        <end position="387"/>
    </location>
</feature>
<dbReference type="NCBIfam" id="TIGR00796">
    <property type="entry name" value="livcs"/>
    <property type="match status" value="1"/>
</dbReference>
<feature type="transmembrane region" description="Helical" evidence="9">
    <location>
        <begin position="136"/>
        <end position="157"/>
    </location>
</feature>
<evidence type="ECO:0000256" key="6">
    <source>
        <dbReference type="ARBA" id="ARBA00022970"/>
    </source>
</evidence>
<evidence type="ECO:0000256" key="3">
    <source>
        <dbReference type="ARBA" id="ARBA00022448"/>
    </source>
</evidence>
<comment type="caution">
    <text evidence="10">The sequence shown here is derived from an EMBL/GenBank/DDBJ whole genome shotgun (WGS) entry which is preliminary data.</text>
</comment>
<accession>A0ABN0F300</accession>
<evidence type="ECO:0000313" key="10">
    <source>
        <dbReference type="EMBL" id="EIJ73560.1"/>
    </source>
</evidence>
<feature type="transmembrane region" description="Helical" evidence="9">
    <location>
        <begin position="245"/>
        <end position="267"/>
    </location>
</feature>
<evidence type="ECO:0000256" key="9">
    <source>
        <dbReference type="RuleBase" id="RU362122"/>
    </source>
</evidence>
<keyword evidence="6 9" id="KW-0029">Amino-acid transport</keyword>
<feature type="transmembrane region" description="Helical" evidence="9">
    <location>
        <begin position="306"/>
        <end position="331"/>
    </location>
</feature>
<keyword evidence="5 9" id="KW-0812">Transmembrane</keyword>
<feature type="transmembrane region" description="Helical" evidence="9">
    <location>
        <begin position="28"/>
        <end position="46"/>
    </location>
</feature>
<feature type="transmembrane region" description="Helical" evidence="9">
    <location>
        <begin position="209"/>
        <end position="233"/>
    </location>
</feature>
<feature type="transmembrane region" description="Helical" evidence="9">
    <location>
        <begin position="399"/>
        <end position="418"/>
    </location>
</feature>
<comment type="function">
    <text evidence="9">Component of the transport system for branched-chain amino acids.</text>
</comment>
<sequence length="452" mass="49417">MQNSVFLLLFPFIFYFLFVCVIMTKNTFVVGFMLFAIFFGAGNLIFPPKLGFESGEHFFSSILGFITTGVGLPLLGIIVSAFYEGGYKAALNRIHPWFSLIFLAAIYLSIGPFFAGPRTGATAYEMAVVPFLGEDVGNLPLFIFTLFYFAITMWLSLNPSKMVDRVGAILTPVLILIIISLVVRAFFLFDQPSVAVTAQEESWVFKGVIEGYFTMDALASLAFSVIVLNAIKAKGVSPSALIKQTVFAGIIAAVALGFIYFSIGWIGNHAQLSPETLTALAERKQDLGTYILNNAAQQAFGEYGRMVLGIIVSLACLTTAVGLCTSVGEYFSEVFPKISYRTYVILFCVISFAIANLGLKAVIEKSVPMLLILYPIAMTVILVLGINALHRIPLLGQRLALGFVTIISILSVIGTGFTDNLPFKSYSMEWLPFAVIGLIVGYIGHYLIKKKH</sequence>
<evidence type="ECO:0000256" key="4">
    <source>
        <dbReference type="ARBA" id="ARBA00022475"/>
    </source>
</evidence>
<dbReference type="Pfam" id="PF05525">
    <property type="entry name" value="Branch_AA_trans"/>
    <property type="match status" value="1"/>
</dbReference>
<keyword evidence="4" id="KW-1003">Cell membrane</keyword>
<keyword evidence="11" id="KW-1185">Reference proteome</keyword>
<organism evidence="10 11">
    <name type="scientific">Haemophilus parahaemolyticus HK385</name>
    <dbReference type="NCBI Taxonomy" id="1095744"/>
    <lineage>
        <taxon>Bacteria</taxon>
        <taxon>Pseudomonadati</taxon>
        <taxon>Pseudomonadota</taxon>
        <taxon>Gammaproteobacteria</taxon>
        <taxon>Pasteurellales</taxon>
        <taxon>Pasteurellaceae</taxon>
        <taxon>Haemophilus</taxon>
    </lineage>
</organism>
<feature type="transmembrane region" description="Helical" evidence="9">
    <location>
        <begin position="430"/>
        <end position="448"/>
    </location>
</feature>
<comment type="similarity">
    <text evidence="2 9">Belongs to the branched chain amino acid transporter family.</text>
</comment>
<dbReference type="Proteomes" id="UP000003016">
    <property type="component" value="Unassembled WGS sequence"/>
</dbReference>
<comment type="caution">
    <text evidence="9">Lacks conserved residue(s) required for the propagation of feature annotation.</text>
</comment>
<keyword evidence="3 9" id="KW-0813">Transport</keyword>
<dbReference type="PANTHER" id="PTHR30588:SF7">
    <property type="entry name" value="BRANCHED-CHAIN AMINO ACID CARRIER PROTEIN SAOUHSC_01411-RELATED"/>
    <property type="match status" value="1"/>
</dbReference>
<evidence type="ECO:0000256" key="7">
    <source>
        <dbReference type="ARBA" id="ARBA00022989"/>
    </source>
</evidence>
<feature type="transmembrane region" description="Helical" evidence="9">
    <location>
        <begin position="6"/>
        <end position="23"/>
    </location>
</feature>
<reference evidence="10 11" key="1">
    <citation type="submission" date="2012-02" db="EMBL/GenBank/DDBJ databases">
        <authorList>
            <person name="Harkins D.M."/>
            <person name="Madupu R."/>
            <person name="Durkin A.S."/>
            <person name="Torralba M."/>
            <person name="Methe B."/>
            <person name="Sutton G.G."/>
            <person name="Nelson K.E."/>
        </authorList>
    </citation>
    <scope>NUCLEOTIDE SEQUENCE [LARGE SCALE GENOMIC DNA]</scope>
    <source>
        <strain evidence="10 11">HK385</strain>
    </source>
</reference>
<keyword evidence="8 9" id="KW-0472">Membrane</keyword>